<protein>
    <submittedName>
        <fullName evidence="2">BQ5605_C007g04385 protein</fullName>
    </submittedName>
    <submittedName>
        <fullName evidence="3">BQ5605_C007g04390 protein</fullName>
    </submittedName>
</protein>
<evidence type="ECO:0000313" key="4">
    <source>
        <dbReference type="Proteomes" id="UP000249464"/>
    </source>
</evidence>
<feature type="compositionally biased region" description="Basic and acidic residues" evidence="1">
    <location>
        <begin position="102"/>
        <end position="112"/>
    </location>
</feature>
<evidence type="ECO:0000313" key="2">
    <source>
        <dbReference type="EMBL" id="SGY60139.1"/>
    </source>
</evidence>
<keyword evidence="4" id="KW-1185">Reference proteome</keyword>
<reference evidence="3 4" key="1">
    <citation type="submission" date="2016-11" db="EMBL/GenBank/DDBJ databases">
        <authorList>
            <person name="Jaros S."/>
            <person name="Januszkiewicz K."/>
            <person name="Wedrychowicz H."/>
        </authorList>
    </citation>
    <scope>NUCLEOTIDE SEQUENCE [LARGE SCALE GENOMIC DNA]</scope>
</reference>
<name>A0A2X0M718_9BASI</name>
<dbReference type="AlphaFoldDB" id="A0A2X0M718"/>
<proteinExistence type="predicted"/>
<organism evidence="3 4">
    <name type="scientific">Microbotryum silenes-dioicae</name>
    <dbReference type="NCBI Taxonomy" id="796604"/>
    <lineage>
        <taxon>Eukaryota</taxon>
        <taxon>Fungi</taxon>
        <taxon>Dikarya</taxon>
        <taxon>Basidiomycota</taxon>
        <taxon>Pucciniomycotina</taxon>
        <taxon>Microbotryomycetes</taxon>
        <taxon>Microbotryales</taxon>
        <taxon>Microbotryaceae</taxon>
        <taxon>Microbotryum</taxon>
    </lineage>
</organism>
<evidence type="ECO:0000256" key="1">
    <source>
        <dbReference type="SAM" id="MobiDB-lite"/>
    </source>
</evidence>
<evidence type="ECO:0000313" key="3">
    <source>
        <dbReference type="EMBL" id="SGY60185.1"/>
    </source>
</evidence>
<dbReference type="EMBL" id="FQNC01000045">
    <property type="protein sequence ID" value="SGY60185.1"/>
    <property type="molecule type" value="Genomic_DNA"/>
</dbReference>
<dbReference type="Proteomes" id="UP000249464">
    <property type="component" value="Unassembled WGS sequence"/>
</dbReference>
<gene>
    <name evidence="3" type="primary">BQ5605_C007g04390</name>
    <name evidence="2" type="synonym">BQ5605_C007g04385</name>
    <name evidence="2" type="ORF">BQ5605_C007G04385</name>
    <name evidence="3" type="ORF">BQ5605_C007G04390</name>
</gene>
<feature type="region of interest" description="Disordered" evidence="1">
    <location>
        <begin position="82"/>
        <end position="139"/>
    </location>
</feature>
<dbReference type="EMBL" id="FQNC01000045">
    <property type="protein sequence ID" value="SGY60139.1"/>
    <property type="molecule type" value="Genomic_DNA"/>
</dbReference>
<sequence>MFFTISVFCNSAHKAFEAYIDAQQYIGGSDRDPTITNRLLAPPAPGAAAASASIIFSLSALWNVPAFQAHYQDYFLHQSPQEAEATPKPYSQHSATCSLDRLPLHNHHDPRPHPPVSAHRSDNDKITPKYVGSTLDTLR</sequence>
<accession>A0A2X0M718</accession>